<dbReference type="AlphaFoldDB" id="A0A3S5B3S9"/>
<dbReference type="Proteomes" id="UP000784294">
    <property type="component" value="Unassembled WGS sequence"/>
</dbReference>
<dbReference type="EMBL" id="CAAALY010244616">
    <property type="protein sequence ID" value="VEL32762.1"/>
    <property type="molecule type" value="Genomic_DNA"/>
</dbReference>
<organism evidence="1 2">
    <name type="scientific">Protopolystoma xenopodis</name>
    <dbReference type="NCBI Taxonomy" id="117903"/>
    <lineage>
        <taxon>Eukaryota</taxon>
        <taxon>Metazoa</taxon>
        <taxon>Spiralia</taxon>
        <taxon>Lophotrochozoa</taxon>
        <taxon>Platyhelminthes</taxon>
        <taxon>Monogenea</taxon>
        <taxon>Polyopisthocotylea</taxon>
        <taxon>Polystomatidea</taxon>
        <taxon>Polystomatidae</taxon>
        <taxon>Protopolystoma</taxon>
    </lineage>
</organism>
<sequence length="137" mass="15208">MCVVCVGEGGQEGTCALDECGLCRRSRAAVIPVNPIPTLPSRGDWSESRCIRACEVMRPVAHCDMSAPPGVIHKWRIPLHESRYRWSDECFLLQCGWGGDWECGIKMKYSGPTRLAEMGTDWQSDLSRSVTPSAHRA</sequence>
<gene>
    <name evidence="1" type="ORF">PXEA_LOCUS26202</name>
</gene>
<protein>
    <submittedName>
        <fullName evidence="1">Uncharacterized protein</fullName>
    </submittedName>
</protein>
<comment type="caution">
    <text evidence="1">The sequence shown here is derived from an EMBL/GenBank/DDBJ whole genome shotgun (WGS) entry which is preliminary data.</text>
</comment>
<name>A0A3S5B3S9_9PLAT</name>
<proteinExistence type="predicted"/>
<keyword evidence="2" id="KW-1185">Reference proteome</keyword>
<evidence type="ECO:0000313" key="1">
    <source>
        <dbReference type="EMBL" id="VEL32762.1"/>
    </source>
</evidence>
<reference evidence="1" key="1">
    <citation type="submission" date="2018-11" db="EMBL/GenBank/DDBJ databases">
        <authorList>
            <consortium name="Pathogen Informatics"/>
        </authorList>
    </citation>
    <scope>NUCLEOTIDE SEQUENCE</scope>
</reference>
<accession>A0A3S5B3S9</accession>
<evidence type="ECO:0000313" key="2">
    <source>
        <dbReference type="Proteomes" id="UP000784294"/>
    </source>
</evidence>